<dbReference type="InterPro" id="IPR005498">
    <property type="entry name" value="T4SS_VirB10/TraB/TrbI"/>
</dbReference>
<evidence type="ECO:0000256" key="3">
    <source>
        <dbReference type="SAM" id="Phobius"/>
    </source>
</evidence>
<dbReference type="AlphaFoldDB" id="A0A0H3ZQ48"/>
<feature type="transmembrane region" description="Helical" evidence="3">
    <location>
        <begin position="40"/>
        <end position="59"/>
    </location>
</feature>
<evidence type="ECO:0000256" key="2">
    <source>
        <dbReference type="SAM" id="MobiDB-lite"/>
    </source>
</evidence>
<dbReference type="CDD" id="cd16430">
    <property type="entry name" value="TraB"/>
    <property type="match status" value="1"/>
</dbReference>
<keyword evidence="3" id="KW-1133">Transmembrane helix</keyword>
<protein>
    <submittedName>
        <fullName evidence="4">IncF plasmid conjugative transfer pilus assemblyprotein TraB</fullName>
    </submittedName>
</protein>
<keyword evidence="3" id="KW-0472">Membrane</keyword>
<proteinExistence type="predicted"/>
<dbReference type="Pfam" id="PF03743">
    <property type="entry name" value="TrbI"/>
    <property type="match status" value="1"/>
</dbReference>
<sequence length="518" mass="56107">MLDKQKDALGRFKKRVFKDTDGDFEDGGTINAVTRKRNRTITLTVLLILTALAFVVWRLTLSPQAPSKGIQDVGFGAVVTDDFTDKDNQSALTFQQDKINQIEQSLARFEGTLSRFGQSLTSELENIKKANERDTKSQLTELEQQMQQKLDEVDALKAQLETQLETQLASTLKAGDPSTQHGIETNQGDTFGQYKLPPRPAINSNMDNAKVNEFQYQEQDDVAFSGDAFDSFEFHWQASVEEKQSRRTTDNYVPTGTFVTAVITGGADANGGVSGQGDTSPIVFQTVNQGVLPNGQASKLKDCTITGAVYGEISSSRGVARTSRMSCIQPNGDILDIPVNATVFNFGRNGIRGTTILKNGKIVQMAGIAGILQGVGDAGKALAQTTTPTALGPSQSINSDKIGLNLLGGATESVGSKLADYYIKLAELYHPIVEVNPGAIVNIVFLEGFPLDPLLADEYETRMNEQREQVSNSNQLLDVITNASSFPPTTQTAPINPLAQKITQQGLSRVGFGREESP</sequence>
<dbReference type="EMBL" id="KP795575">
    <property type="protein sequence ID" value="AKN38345.1"/>
    <property type="molecule type" value="Genomic_DNA"/>
</dbReference>
<accession>A0A0H3ZQ48</accession>
<evidence type="ECO:0000256" key="1">
    <source>
        <dbReference type="SAM" id="Coils"/>
    </source>
</evidence>
<feature type="region of interest" description="Disordered" evidence="2">
    <location>
        <begin position="171"/>
        <end position="193"/>
    </location>
</feature>
<organism evidence="4">
    <name type="scientific">Vibrio tasmaniensis</name>
    <dbReference type="NCBI Taxonomy" id="212663"/>
    <lineage>
        <taxon>Bacteria</taxon>
        <taxon>Pseudomonadati</taxon>
        <taxon>Pseudomonadota</taxon>
        <taxon>Gammaproteobacteria</taxon>
        <taxon>Vibrionales</taxon>
        <taxon>Vibrionaceae</taxon>
        <taxon>Vibrio</taxon>
    </lineage>
</organism>
<name>A0A0H3ZQ48_9VIBR</name>
<feature type="coiled-coil region" evidence="1">
    <location>
        <begin position="132"/>
        <end position="166"/>
    </location>
</feature>
<keyword evidence="1" id="KW-0175">Coiled coil</keyword>
<reference evidence="4" key="1">
    <citation type="journal article" date="2015" name="MBio">
        <title>Eco-Evolutionary Dynamics of Episomes among Ecologically Cohesive Bacterial Populations.</title>
        <authorList>
            <person name="Xue H."/>
            <person name="Cordero O.X."/>
            <person name="Camas F.M."/>
            <person name="Trimble W."/>
            <person name="Meyer F."/>
            <person name="Guglielmini J."/>
            <person name="Rocha E.P."/>
            <person name="Polz M.F."/>
        </authorList>
    </citation>
    <scope>NUCLEOTIDE SEQUENCE</scope>
    <source>
        <strain evidence="4">1F_146</strain>
    </source>
</reference>
<evidence type="ECO:0000313" key="4">
    <source>
        <dbReference type="EMBL" id="AKN38345.1"/>
    </source>
</evidence>
<feature type="compositionally biased region" description="Polar residues" evidence="2">
    <location>
        <begin position="177"/>
        <end position="190"/>
    </location>
</feature>
<keyword evidence="3" id="KW-0812">Transmembrane</keyword>